<organism evidence="4 5">
    <name type="scientific">Pyrobaculum aerophilum</name>
    <dbReference type="NCBI Taxonomy" id="13773"/>
    <lineage>
        <taxon>Archaea</taxon>
        <taxon>Thermoproteota</taxon>
        <taxon>Thermoprotei</taxon>
        <taxon>Thermoproteales</taxon>
        <taxon>Thermoproteaceae</taxon>
        <taxon>Pyrobaculum</taxon>
    </lineage>
</organism>
<evidence type="ECO:0000313" key="6">
    <source>
        <dbReference type="Proteomes" id="UP000257123"/>
    </source>
</evidence>
<reference evidence="5 6" key="1">
    <citation type="submission" date="2017-07" db="EMBL/GenBank/DDBJ databases">
        <title>Draft genome sequence of aerobic hyperthermophilic archaea, Pyrobaculum aerophilum YKB31 and YKB32.</title>
        <authorList>
            <person name="Mochizuki T."/>
            <person name="Berliner A.J."/>
            <person name="Yoshida-Takashima Y."/>
            <person name="Takaki Y."/>
            <person name="Nunoura T."/>
            <person name="Takai K."/>
        </authorList>
    </citation>
    <scope>NUCLEOTIDE SEQUENCE [LARGE SCALE GENOMIC DNA]</scope>
    <source>
        <strain evidence="3 6">YKB31</strain>
        <strain evidence="4 5">YKB32</strain>
    </source>
</reference>
<dbReference type="EMBL" id="DUJP01000028">
    <property type="protein sequence ID" value="HII47424.1"/>
    <property type="molecule type" value="Genomic_DNA"/>
</dbReference>
<comment type="caution">
    <text evidence="4">The sequence shown here is derived from an EMBL/GenBank/DDBJ whole genome shotgun (WGS) entry which is preliminary data.</text>
</comment>
<protein>
    <submittedName>
        <fullName evidence="4">Uncharacterized protein</fullName>
    </submittedName>
</protein>
<sequence>MSLDVIIITGIALLMLLLFTYMFWRESAIRNRERPAEVYTVIRCGDGAERRRKYQEGDYVGKPAGDCAGGVIIGIFKEVRQE</sequence>
<dbReference type="Proteomes" id="UP000651120">
    <property type="component" value="Unassembled WGS sequence"/>
</dbReference>
<dbReference type="GeneID" id="1463745"/>
<dbReference type="Proteomes" id="UP000256877">
    <property type="component" value="Unassembled WGS sequence"/>
</dbReference>
<proteinExistence type="predicted"/>
<dbReference type="EMBL" id="NMUE01000011">
    <property type="protein sequence ID" value="RFA96698.1"/>
    <property type="molecule type" value="Genomic_DNA"/>
</dbReference>
<reference evidence="2" key="2">
    <citation type="journal article" date="2020" name="bioRxiv">
        <title>A rank-normalized archaeal taxonomy based on genome phylogeny resolves widespread incomplete and uneven classifications.</title>
        <authorList>
            <person name="Rinke C."/>
            <person name="Chuvochina M."/>
            <person name="Mussig A.J."/>
            <person name="Chaumeil P.-A."/>
            <person name="Waite D.W."/>
            <person name="Whitman W.B."/>
            <person name="Parks D.H."/>
            <person name="Hugenholtz P."/>
        </authorList>
    </citation>
    <scope>NUCLEOTIDE SEQUENCE</scope>
    <source>
        <strain evidence="2">UBA8839</strain>
    </source>
</reference>
<keyword evidence="1" id="KW-0812">Transmembrane</keyword>
<evidence type="ECO:0000313" key="4">
    <source>
        <dbReference type="EMBL" id="RFB00327.1"/>
    </source>
</evidence>
<feature type="transmembrane region" description="Helical" evidence="1">
    <location>
        <begin position="6"/>
        <end position="24"/>
    </location>
</feature>
<dbReference type="OrthoDB" id="25785at2157"/>
<gene>
    <name evidence="3" type="ORF">CGL51_04965</name>
    <name evidence="4" type="ORF">CGL52_00205</name>
    <name evidence="2" type="ORF">HA333_08295</name>
</gene>
<accession>A0A371R710</accession>
<dbReference type="Proteomes" id="UP000257123">
    <property type="component" value="Unassembled WGS sequence"/>
</dbReference>
<evidence type="ECO:0000313" key="2">
    <source>
        <dbReference type="EMBL" id="HII47424.1"/>
    </source>
</evidence>
<evidence type="ECO:0000313" key="5">
    <source>
        <dbReference type="Proteomes" id="UP000256877"/>
    </source>
</evidence>
<evidence type="ECO:0000313" key="3">
    <source>
        <dbReference type="EMBL" id="RFA96698.1"/>
    </source>
</evidence>
<evidence type="ECO:0000256" key="1">
    <source>
        <dbReference type="SAM" id="Phobius"/>
    </source>
</evidence>
<name>A0A371R710_9CREN</name>
<dbReference type="RefSeq" id="WP_011009048.1">
    <property type="nucleotide sequence ID" value="NZ_DAIOPL010000027.1"/>
</dbReference>
<keyword evidence="1" id="KW-0472">Membrane</keyword>
<keyword evidence="1" id="KW-1133">Transmembrane helix</keyword>
<dbReference type="EMBL" id="NMUF01000001">
    <property type="protein sequence ID" value="RFB00327.1"/>
    <property type="molecule type" value="Genomic_DNA"/>
</dbReference>
<dbReference type="OMA" id="KYQEGDY"/>
<dbReference type="AlphaFoldDB" id="A0A371R710"/>